<evidence type="ECO:0000256" key="2">
    <source>
        <dbReference type="SAM" id="SignalP"/>
    </source>
</evidence>
<dbReference type="InterPro" id="IPR036365">
    <property type="entry name" value="PGBD-like_sf"/>
</dbReference>
<protein>
    <recommendedName>
        <fullName evidence="5">Peptidoglycan binding-like domain-containing protein</fullName>
    </recommendedName>
</protein>
<gene>
    <name evidence="3" type="ORF">COU42_02835</name>
</gene>
<feature type="non-terminal residue" evidence="3">
    <location>
        <position position="178"/>
    </location>
</feature>
<keyword evidence="2" id="KW-0732">Signal</keyword>
<accession>A0A2M6NRA9</accession>
<organism evidence="3 4">
    <name type="scientific">Candidatus Nealsonbacteria bacterium CG10_big_fil_rev_8_21_14_0_10_36_24</name>
    <dbReference type="NCBI Taxonomy" id="1974710"/>
    <lineage>
        <taxon>Bacteria</taxon>
        <taxon>Candidatus Nealsoniibacteriota</taxon>
    </lineage>
</organism>
<comment type="caution">
    <text evidence="3">The sequence shown here is derived from an EMBL/GenBank/DDBJ whole genome shotgun (WGS) entry which is preliminary data.</text>
</comment>
<dbReference type="AlphaFoldDB" id="A0A2M6NRA9"/>
<proteinExistence type="predicted"/>
<dbReference type="Proteomes" id="UP000228756">
    <property type="component" value="Unassembled WGS sequence"/>
</dbReference>
<evidence type="ECO:0000256" key="1">
    <source>
        <dbReference type="SAM" id="Coils"/>
    </source>
</evidence>
<evidence type="ECO:0008006" key="5">
    <source>
        <dbReference type="Google" id="ProtNLM"/>
    </source>
</evidence>
<name>A0A2M6NRA9_9BACT</name>
<dbReference type="EMBL" id="PFCJ01000028">
    <property type="protein sequence ID" value="PIR71976.1"/>
    <property type="molecule type" value="Genomic_DNA"/>
</dbReference>
<reference evidence="4" key="1">
    <citation type="submission" date="2017-09" db="EMBL/GenBank/DDBJ databases">
        <title>Depth-based differentiation of microbial function through sediment-hosted aquifers and enrichment of novel symbionts in the deep terrestrial subsurface.</title>
        <authorList>
            <person name="Probst A.J."/>
            <person name="Ladd B."/>
            <person name="Jarett J.K."/>
            <person name="Geller-Mcgrath D.E."/>
            <person name="Sieber C.M.K."/>
            <person name="Emerson J.B."/>
            <person name="Anantharaman K."/>
            <person name="Thomas B.C."/>
            <person name="Malmstrom R."/>
            <person name="Stieglmeier M."/>
            <person name="Klingl A."/>
            <person name="Woyke T."/>
            <person name="Ryan C.M."/>
            <person name="Banfield J.F."/>
        </authorList>
    </citation>
    <scope>NUCLEOTIDE SEQUENCE [LARGE SCALE GENOMIC DNA]</scope>
</reference>
<dbReference type="Gene3D" id="1.10.101.10">
    <property type="entry name" value="PGBD-like superfamily/PGBD"/>
    <property type="match status" value="1"/>
</dbReference>
<keyword evidence="1" id="KW-0175">Coiled coil</keyword>
<dbReference type="SUPFAM" id="SSF47090">
    <property type="entry name" value="PGBD-like"/>
    <property type="match status" value="1"/>
</dbReference>
<feature type="chain" id="PRO_5014792251" description="Peptidoglycan binding-like domain-containing protein" evidence="2">
    <location>
        <begin position="25"/>
        <end position="178"/>
    </location>
</feature>
<evidence type="ECO:0000313" key="3">
    <source>
        <dbReference type="EMBL" id="PIR71976.1"/>
    </source>
</evidence>
<feature type="signal peptide" evidence="2">
    <location>
        <begin position="1"/>
        <end position="24"/>
    </location>
</feature>
<dbReference type="InterPro" id="IPR036366">
    <property type="entry name" value="PGBDSf"/>
</dbReference>
<sequence>MKKIFSIITVLTVAAMIIPQSAQALTADELEVQIKDLSAQLSALQTRLSALLQGTTPTTTIEGIPAGFTFTKNLSLEMKDADVVNLKIVLAAENCLSGVANTNYFGSKTLKAVKCFQLKYKDAISEAAGYNIKASGFVGTGTRAKLNTLLGVLSLGTVCGNGTCETGETSSNCPADCP</sequence>
<evidence type="ECO:0000313" key="4">
    <source>
        <dbReference type="Proteomes" id="UP000228756"/>
    </source>
</evidence>
<feature type="coiled-coil region" evidence="1">
    <location>
        <begin position="27"/>
        <end position="54"/>
    </location>
</feature>